<gene>
    <name evidence="15" type="primary">LOC100898634</name>
</gene>
<dbReference type="PRINTS" id="PR01090">
    <property type="entry name" value="NEUROLIGIN"/>
</dbReference>
<dbReference type="InterPro" id="IPR019819">
    <property type="entry name" value="Carboxylesterase_B_CS"/>
</dbReference>
<dbReference type="InterPro" id="IPR000460">
    <property type="entry name" value="Nlgn"/>
</dbReference>
<dbReference type="InterPro" id="IPR029058">
    <property type="entry name" value="AB_hydrolase_fold"/>
</dbReference>
<sequence>MRFMPPGTPTHWKGIRMADRYAPVCPQSLPDIRNESVALKKMPAGRLEYLRRLLPYLQKQSEDCLYLNIYTPAIVGREPIRLPVMVFIHGESYEWNSGNPYDGSILASHGNVVVITLNYRLGIFGFLPPMENGRGGNNGLLDVVAALHWVQGNVAEFGGDARNVTVFGHGHGAALVNLLMLTPMARGLFQRGMMMSGSALSPWAIARDSVKYTRRVAKELDCPVEDNRALIECLKNRAVTDILRIDLSPPDHLSAFGPVVDGIVIPKEPSLLMEDHGASFYKNYEMLAGVARVEAYFFLAAAEEKYGIEIDRRDRVLRTLIRNLYTFHQQEILLTVINEYTDWTRAYQHPLSVLDGTAEAIGDVLVVAPLVKAANLHAKLSKNTYFYVFGYQTEYGDYPNRVGCIHGEELAYVFGAPLVSHLGHFARNFSKSEQAFAEAIMSYWTNFARFGDPSNSMHEASLNEAQPTPTSDQRKGRFERTVWPPYDLAHQKYMHLGMKPKVKDHYHAHRLSLWTHLIPQLHRPGGTEVGPLHHLLEDHDNPLSYDGRVVVDPRVIDAPASASTPSTTDILHHNSSDKRGDEGGGSVAASVPENASAVNGSGQLIPPSNYDSMLLQYGGYSTALSVTIAVGCSLLILNVLIFAGVYYQRDKTKLEAKLHKRKAAKQARKQESGMRSAASGCSLTSASNCSLSKEQQEMMATAQALRNPPPTPPDHEPVVQQVHTATINPHHAHISNPHHHVAVKPLPPQVPNSQQTVFRDPGCQTGNSQPDVMSLSNSAGQPMQTLPRQTKLPFDEHNIGTLPRLSRPQSTVDPHQNSHHMMTMAPNVIFTLPQNPQKAETDLDIITNLNHSQH</sequence>
<evidence type="ECO:0000313" key="15">
    <source>
        <dbReference type="RefSeq" id="XP_028966555.1"/>
    </source>
</evidence>
<evidence type="ECO:0000256" key="6">
    <source>
        <dbReference type="ARBA" id="ARBA00022889"/>
    </source>
</evidence>
<name>A0AAJ7WGX7_9ACAR</name>
<dbReference type="GO" id="GO:0007155">
    <property type="term" value="P:cell adhesion"/>
    <property type="evidence" value="ECO:0007669"/>
    <property type="project" value="UniProtKB-KW"/>
</dbReference>
<evidence type="ECO:0000256" key="11">
    <source>
        <dbReference type="SAM" id="MobiDB-lite"/>
    </source>
</evidence>
<evidence type="ECO:0000256" key="2">
    <source>
        <dbReference type="ARBA" id="ARBA00005964"/>
    </source>
</evidence>
<keyword evidence="7 12" id="KW-1133">Transmembrane helix</keyword>
<keyword evidence="8 12" id="KW-0472">Membrane</keyword>
<keyword evidence="6" id="KW-0130">Cell adhesion</keyword>
<feature type="region of interest" description="Disordered" evidence="11">
    <location>
        <begin position="559"/>
        <end position="590"/>
    </location>
</feature>
<dbReference type="GO" id="GO:0007416">
    <property type="term" value="P:synapse assembly"/>
    <property type="evidence" value="ECO:0007669"/>
    <property type="project" value="UniProtKB-ARBA"/>
</dbReference>
<evidence type="ECO:0000256" key="9">
    <source>
        <dbReference type="ARBA" id="ARBA00023157"/>
    </source>
</evidence>
<comment type="subcellular location">
    <subcellularLocation>
        <location evidence="1">Cell membrane</location>
        <topology evidence="1">Single-pass type I membrane protein</topology>
    </subcellularLocation>
</comment>
<keyword evidence="3" id="KW-1003">Cell membrane</keyword>
<dbReference type="Pfam" id="PF00135">
    <property type="entry name" value="COesterase"/>
    <property type="match status" value="1"/>
</dbReference>
<dbReference type="PANTHER" id="PTHR43903">
    <property type="entry name" value="NEUROLIGIN"/>
    <property type="match status" value="1"/>
</dbReference>
<evidence type="ECO:0000256" key="12">
    <source>
        <dbReference type="SAM" id="Phobius"/>
    </source>
</evidence>
<dbReference type="AlphaFoldDB" id="A0AAJ7WGX7"/>
<keyword evidence="9" id="KW-1015">Disulfide bond</keyword>
<dbReference type="Proteomes" id="UP000694867">
    <property type="component" value="Unplaced"/>
</dbReference>
<comment type="similarity">
    <text evidence="2">Belongs to the type-B carboxylesterase/lipase family.</text>
</comment>
<dbReference type="InterPro" id="IPR051093">
    <property type="entry name" value="Neuroligin/BSAL"/>
</dbReference>
<dbReference type="RefSeq" id="XP_028966555.1">
    <property type="nucleotide sequence ID" value="XM_029110722.1"/>
</dbReference>
<proteinExistence type="inferred from homology"/>
<feature type="compositionally biased region" description="Basic and acidic residues" evidence="11">
    <location>
        <begin position="570"/>
        <end position="582"/>
    </location>
</feature>
<dbReference type="GO" id="GO:0042043">
    <property type="term" value="F:neurexin family protein binding"/>
    <property type="evidence" value="ECO:0007669"/>
    <property type="project" value="InterPro"/>
</dbReference>
<protein>
    <submittedName>
        <fullName evidence="15">Neuroligin-4, Y-linked</fullName>
    </submittedName>
</protein>
<dbReference type="Gene3D" id="3.40.50.1820">
    <property type="entry name" value="alpha/beta hydrolase"/>
    <property type="match status" value="1"/>
</dbReference>
<evidence type="ECO:0000256" key="1">
    <source>
        <dbReference type="ARBA" id="ARBA00004251"/>
    </source>
</evidence>
<organism evidence="14 15">
    <name type="scientific">Galendromus occidentalis</name>
    <name type="common">western predatory mite</name>
    <dbReference type="NCBI Taxonomy" id="34638"/>
    <lineage>
        <taxon>Eukaryota</taxon>
        <taxon>Metazoa</taxon>
        <taxon>Ecdysozoa</taxon>
        <taxon>Arthropoda</taxon>
        <taxon>Chelicerata</taxon>
        <taxon>Arachnida</taxon>
        <taxon>Acari</taxon>
        <taxon>Parasitiformes</taxon>
        <taxon>Mesostigmata</taxon>
        <taxon>Gamasina</taxon>
        <taxon>Phytoseioidea</taxon>
        <taxon>Phytoseiidae</taxon>
        <taxon>Typhlodrominae</taxon>
        <taxon>Galendromus</taxon>
    </lineage>
</organism>
<dbReference type="PROSITE" id="PS00941">
    <property type="entry name" value="CARBOXYLESTERASE_B_2"/>
    <property type="match status" value="1"/>
</dbReference>
<keyword evidence="5" id="KW-0732">Signal</keyword>
<dbReference type="GeneID" id="100898634"/>
<keyword evidence="4 12" id="KW-0812">Transmembrane</keyword>
<feature type="region of interest" description="Disordered" evidence="11">
    <location>
        <begin position="457"/>
        <end position="477"/>
    </location>
</feature>
<feature type="domain" description="Carboxylesterase type B" evidence="13">
    <location>
        <begin position="1"/>
        <end position="514"/>
    </location>
</feature>
<dbReference type="GO" id="GO:0005886">
    <property type="term" value="C:plasma membrane"/>
    <property type="evidence" value="ECO:0007669"/>
    <property type="project" value="UniProtKB-SubCell"/>
</dbReference>
<evidence type="ECO:0000256" key="5">
    <source>
        <dbReference type="ARBA" id="ARBA00022729"/>
    </source>
</evidence>
<accession>A0AAJ7WGX7</accession>
<feature type="transmembrane region" description="Helical" evidence="12">
    <location>
        <begin position="623"/>
        <end position="647"/>
    </location>
</feature>
<dbReference type="InterPro" id="IPR002018">
    <property type="entry name" value="CarbesteraseB"/>
</dbReference>
<evidence type="ECO:0000259" key="13">
    <source>
        <dbReference type="Pfam" id="PF00135"/>
    </source>
</evidence>
<evidence type="ECO:0000256" key="7">
    <source>
        <dbReference type="ARBA" id="ARBA00022989"/>
    </source>
</evidence>
<dbReference type="KEGG" id="goe:100898634"/>
<evidence type="ECO:0000256" key="3">
    <source>
        <dbReference type="ARBA" id="ARBA00022475"/>
    </source>
</evidence>
<evidence type="ECO:0000256" key="8">
    <source>
        <dbReference type="ARBA" id="ARBA00023136"/>
    </source>
</evidence>
<evidence type="ECO:0000256" key="10">
    <source>
        <dbReference type="ARBA" id="ARBA00023180"/>
    </source>
</evidence>
<evidence type="ECO:0000313" key="14">
    <source>
        <dbReference type="Proteomes" id="UP000694867"/>
    </source>
</evidence>
<evidence type="ECO:0000256" key="4">
    <source>
        <dbReference type="ARBA" id="ARBA00022692"/>
    </source>
</evidence>
<feature type="compositionally biased region" description="Polar residues" evidence="11">
    <location>
        <begin position="457"/>
        <end position="471"/>
    </location>
</feature>
<keyword evidence="10" id="KW-0325">Glycoprotein</keyword>
<dbReference type="SUPFAM" id="SSF53474">
    <property type="entry name" value="alpha/beta-Hydrolases"/>
    <property type="match status" value="1"/>
</dbReference>
<keyword evidence="14" id="KW-1185">Reference proteome</keyword>
<reference evidence="15" key="1">
    <citation type="submission" date="2025-08" db="UniProtKB">
        <authorList>
            <consortium name="RefSeq"/>
        </authorList>
    </citation>
    <scope>IDENTIFICATION</scope>
</reference>